<comment type="similarity">
    <text evidence="1">Belongs to the peptidase S9C family.</text>
</comment>
<dbReference type="InterPro" id="IPR029058">
    <property type="entry name" value="AB_hydrolase_fold"/>
</dbReference>
<feature type="signal peptide" evidence="7">
    <location>
        <begin position="1"/>
        <end position="22"/>
    </location>
</feature>
<dbReference type="AlphaFoldDB" id="A0A4S8R3J1"/>
<name>A0A4S8R3J1_9HELO</name>
<sequence>MLFTMRSSLSLVALLSAGVANATYTNSTPTFTPQAMLSSPRRGSAIPNADGTLALYTVATYSFEKHHNSHELRVMNLANGTSWLFSNSSGISNANWLGDGSKIIWFVSEEDGSTSFVVGDATAPSAEPISAGSVPGAVDNLKLASIGEGTLGVAFSGQALPNGTLYNSELAPTPYSTGRAYTTIFVRHWDTYITPQRNSIWYAALSTTGGNYTLSEPINVLNGSGLESPVPPFGATNRQVNDVIFDIGSKGLSFIAKDITLNQATTTKSDVYYVPLTTFTETSPELKVVSTPNLEGASDAVVFSPSGSSLAFVRMAHIAYESDKNRVLQVADVTSDLTAIEFFASEDGKGAWDRSPSTLLYSQDGESIHAVAEDFARVRLFTFSSDPANTTLPSIIYKDGGVTDLHPQGKDKLLISSSSYLDNSVFSSVDPSVSAATNASSGVTTISANLNSLKAYGLSRDSISDVFYQGDGDYLVHAWVIKPSTFVEGQKYPLAFYIHGGPQGATEDVWSTRWNMAVFAEQGYVVVAFNPTGSTGFGQNLTDGIQNQWGGRPYNDLVKGWEYIEENLSFVDTDRAIALGASYGGYMVNWIQGQPLGRKFKALFTHDGCFSTLAQYSSEELWFMQHDFNGTLWENFDNYARWNPANHTDAWSTPHLINHNELDYRLPIAEGLAAFNVLQAKGIESKFLSFPDENHWVLNQENSLVWHKTVLDWLNEHVGLPVYSSPNDTDYRAVLQSGPWI</sequence>
<evidence type="ECO:0000256" key="2">
    <source>
        <dbReference type="ARBA" id="ARBA00022670"/>
    </source>
</evidence>
<evidence type="ECO:0000256" key="7">
    <source>
        <dbReference type="SAM" id="SignalP"/>
    </source>
</evidence>
<keyword evidence="3 7" id="KW-0732">Signal</keyword>
<feature type="domain" description="Peptidase S9 prolyl oligopeptidase catalytic" evidence="8">
    <location>
        <begin position="510"/>
        <end position="719"/>
    </location>
</feature>
<reference evidence="9 10" key="1">
    <citation type="submission" date="2017-12" db="EMBL/GenBank/DDBJ databases">
        <title>Comparative genomics of Botrytis spp.</title>
        <authorList>
            <person name="Valero-Jimenez C.A."/>
            <person name="Tapia P."/>
            <person name="Veloso J."/>
            <person name="Silva-Moreno E."/>
            <person name="Staats M."/>
            <person name="Valdes J.H."/>
            <person name="Van Kan J.A.L."/>
        </authorList>
    </citation>
    <scope>NUCLEOTIDE SEQUENCE [LARGE SCALE GENOMIC DNA]</scope>
    <source>
        <strain evidence="9 10">MUCL435</strain>
    </source>
</reference>
<dbReference type="GO" id="GO:0006508">
    <property type="term" value="P:proteolysis"/>
    <property type="evidence" value="ECO:0007669"/>
    <property type="project" value="UniProtKB-KW"/>
</dbReference>
<dbReference type="PANTHER" id="PTHR42776">
    <property type="entry name" value="SERINE PEPTIDASE S9 FAMILY MEMBER"/>
    <property type="match status" value="1"/>
</dbReference>
<organism evidence="9 10">
    <name type="scientific">Botrytis galanthina</name>
    <dbReference type="NCBI Taxonomy" id="278940"/>
    <lineage>
        <taxon>Eukaryota</taxon>
        <taxon>Fungi</taxon>
        <taxon>Dikarya</taxon>
        <taxon>Ascomycota</taxon>
        <taxon>Pezizomycotina</taxon>
        <taxon>Leotiomycetes</taxon>
        <taxon>Helotiales</taxon>
        <taxon>Sclerotiniaceae</taxon>
        <taxon>Botrytis</taxon>
    </lineage>
</organism>
<proteinExistence type="inferred from homology"/>
<comment type="caution">
    <text evidence="9">The sequence shown here is derived from an EMBL/GenBank/DDBJ whole genome shotgun (WGS) entry which is preliminary data.</text>
</comment>
<evidence type="ECO:0000256" key="1">
    <source>
        <dbReference type="ARBA" id="ARBA00010040"/>
    </source>
</evidence>
<evidence type="ECO:0000256" key="4">
    <source>
        <dbReference type="ARBA" id="ARBA00022801"/>
    </source>
</evidence>
<dbReference type="OrthoDB" id="416344at2759"/>
<dbReference type="Pfam" id="PF00326">
    <property type="entry name" value="Peptidase_S9"/>
    <property type="match status" value="1"/>
</dbReference>
<evidence type="ECO:0000313" key="9">
    <source>
        <dbReference type="EMBL" id="THV51621.1"/>
    </source>
</evidence>
<gene>
    <name evidence="9" type="ORF">BGAL_0104g00050</name>
</gene>
<dbReference type="SUPFAM" id="SSF53474">
    <property type="entry name" value="alpha/beta-Hydrolases"/>
    <property type="match status" value="1"/>
</dbReference>
<keyword evidence="10" id="KW-1185">Reference proteome</keyword>
<evidence type="ECO:0000256" key="5">
    <source>
        <dbReference type="ARBA" id="ARBA00022825"/>
    </source>
</evidence>
<dbReference type="InterPro" id="IPR001375">
    <property type="entry name" value="Peptidase_S9_cat"/>
</dbReference>
<accession>A0A4S8R3J1</accession>
<keyword evidence="2" id="KW-0645">Protease</keyword>
<dbReference type="PANTHER" id="PTHR42776:SF13">
    <property type="entry name" value="DIPEPTIDYL-PEPTIDASE 5"/>
    <property type="match status" value="1"/>
</dbReference>
<dbReference type="Proteomes" id="UP000308671">
    <property type="component" value="Unassembled WGS sequence"/>
</dbReference>
<evidence type="ECO:0000259" key="8">
    <source>
        <dbReference type="Pfam" id="PF00326"/>
    </source>
</evidence>
<dbReference type="FunFam" id="3.40.50.1820:FF:000028">
    <property type="entry name" value="S9 family peptidase"/>
    <property type="match status" value="1"/>
</dbReference>
<dbReference type="SUPFAM" id="SSF82171">
    <property type="entry name" value="DPP6 N-terminal domain-like"/>
    <property type="match status" value="1"/>
</dbReference>
<dbReference type="GO" id="GO:0004252">
    <property type="term" value="F:serine-type endopeptidase activity"/>
    <property type="evidence" value="ECO:0007669"/>
    <property type="project" value="TreeGrafter"/>
</dbReference>
<dbReference type="EMBL" id="PQXL01000104">
    <property type="protein sequence ID" value="THV51621.1"/>
    <property type="molecule type" value="Genomic_DNA"/>
</dbReference>
<dbReference type="Gene3D" id="3.40.50.1820">
    <property type="entry name" value="alpha/beta hydrolase"/>
    <property type="match status" value="1"/>
</dbReference>
<keyword evidence="5" id="KW-0720">Serine protease</keyword>
<evidence type="ECO:0000313" key="10">
    <source>
        <dbReference type="Proteomes" id="UP000308671"/>
    </source>
</evidence>
<evidence type="ECO:0000256" key="6">
    <source>
        <dbReference type="ARBA" id="ARBA00032829"/>
    </source>
</evidence>
<protein>
    <recommendedName>
        <fullName evidence="6">Dipeptidyl-peptidase V</fullName>
    </recommendedName>
</protein>
<keyword evidence="4" id="KW-0378">Hydrolase</keyword>
<feature type="chain" id="PRO_5020930885" description="Dipeptidyl-peptidase V" evidence="7">
    <location>
        <begin position="23"/>
        <end position="741"/>
    </location>
</feature>
<evidence type="ECO:0000256" key="3">
    <source>
        <dbReference type="ARBA" id="ARBA00022729"/>
    </source>
</evidence>